<evidence type="ECO:0000256" key="1">
    <source>
        <dbReference type="ARBA" id="ARBA00004141"/>
    </source>
</evidence>
<dbReference type="InterPro" id="IPR036259">
    <property type="entry name" value="MFS_trans_sf"/>
</dbReference>
<evidence type="ECO:0000313" key="8">
    <source>
        <dbReference type="Proteomes" id="UP000240206"/>
    </source>
</evidence>
<dbReference type="Pfam" id="PF03209">
    <property type="entry name" value="PUCC"/>
    <property type="match status" value="1"/>
</dbReference>
<sequence>MPSSRLLFLALRLGLFQACLGALAVLTLGIFNRLLIDDFQVPAVLTALALGCQQLVAFTRVWFGKRSDQCRLGGLRRTPFILGGAAAFCLLFWLAGSTVLWVAAAAQAGDSAAVLTRSLVLALVFLLYGTAISASSTPFAALLVDVTNERERPALVSVVWSMLTVGIVVGAIFASRFLGSACASTDLSLVISAVRELTVVAPIVIFGLILVAVIGVEPSLTNGPKPATAISRKIQELGFSDSIKLLRADPQVAYFFCVLCLFTFSLFLQEAVLEPYGGAVFNMTVCDTTRLNALWGMGTLVGIASTGFLLVPRLGPQRTALIGGVVSAVFLVAIAASGLLQSVALFKFALVLFGYGAGVGTNACLTLMLGLTSPQLAGTFIGLWGLAQAYARGFATVAGGGLLSLFGGFFGNQNSYGAYASVFLLQAFGLLLAGILLLRVDTALFQQRVQRALGDLLALDLDA</sequence>
<feature type="transmembrane region" description="Helical" evidence="6">
    <location>
        <begin position="155"/>
        <end position="177"/>
    </location>
</feature>
<dbReference type="EMBL" id="PXVC01000032">
    <property type="protein sequence ID" value="PSI01419.1"/>
    <property type="molecule type" value="Genomic_DNA"/>
</dbReference>
<dbReference type="RefSeq" id="WP_106500140.1">
    <property type="nucleotide sequence ID" value="NZ_PXVC01000032.1"/>
</dbReference>
<dbReference type="GO" id="GO:0016020">
    <property type="term" value="C:membrane"/>
    <property type="evidence" value="ECO:0007669"/>
    <property type="project" value="UniProtKB-SubCell"/>
</dbReference>
<evidence type="ECO:0000256" key="3">
    <source>
        <dbReference type="ARBA" id="ARBA00022692"/>
    </source>
</evidence>
<gene>
    <name evidence="7" type="ORF">C7K08_08120</name>
</gene>
<protein>
    <submittedName>
        <fullName evidence="7">MFS transporter</fullName>
    </submittedName>
</protein>
<dbReference type="PANTHER" id="PTHR23538:SF1">
    <property type="entry name" value="44.5 KD BACTERIOCHLOROPHYLL SYNTHASE SUBUNIT"/>
    <property type="match status" value="1"/>
</dbReference>
<keyword evidence="8" id="KW-1185">Reference proteome</keyword>
<accession>A0A2P7EE86</accession>
<feature type="transmembrane region" description="Helical" evidence="6">
    <location>
        <begin position="252"/>
        <end position="273"/>
    </location>
</feature>
<keyword evidence="4 6" id="KW-1133">Transmembrane helix</keyword>
<evidence type="ECO:0000256" key="2">
    <source>
        <dbReference type="ARBA" id="ARBA00008412"/>
    </source>
</evidence>
<comment type="similarity">
    <text evidence="2">Belongs to the PucC family.</text>
</comment>
<evidence type="ECO:0000256" key="5">
    <source>
        <dbReference type="ARBA" id="ARBA00023136"/>
    </source>
</evidence>
<keyword evidence="5 6" id="KW-0472">Membrane</keyword>
<comment type="caution">
    <text evidence="7">The sequence shown here is derived from an EMBL/GenBank/DDBJ whole genome shotgun (WGS) entry which is preliminary data.</text>
</comment>
<dbReference type="AlphaFoldDB" id="A0A2P7EE86"/>
<dbReference type="InterPro" id="IPR026036">
    <property type="entry name" value="PucC"/>
</dbReference>
<dbReference type="Gene3D" id="1.20.1250.20">
    <property type="entry name" value="MFS general substrate transporter like domains"/>
    <property type="match status" value="1"/>
</dbReference>
<dbReference type="Proteomes" id="UP000240206">
    <property type="component" value="Unassembled WGS sequence"/>
</dbReference>
<comment type="subcellular location">
    <subcellularLocation>
        <location evidence="1">Membrane</location>
        <topology evidence="1">Multi-pass membrane protein</topology>
    </subcellularLocation>
</comment>
<keyword evidence="3 6" id="KW-0812">Transmembrane</keyword>
<dbReference type="PANTHER" id="PTHR23538">
    <property type="entry name" value="44.5 KD BACTERIOCHLOROPHYLL SYNTHASE SUBUNIT"/>
    <property type="match status" value="1"/>
</dbReference>
<name>A0A2P7EE86_9SYNE</name>
<dbReference type="STRING" id="1910958.BTM30_03195"/>
<feature type="transmembrane region" description="Helical" evidence="6">
    <location>
        <begin position="197"/>
        <end position="216"/>
    </location>
</feature>
<evidence type="ECO:0000313" key="7">
    <source>
        <dbReference type="EMBL" id="PSI01419.1"/>
    </source>
</evidence>
<feature type="transmembrane region" description="Helical" evidence="6">
    <location>
        <begin position="319"/>
        <end position="340"/>
    </location>
</feature>
<evidence type="ECO:0000256" key="6">
    <source>
        <dbReference type="SAM" id="Phobius"/>
    </source>
</evidence>
<proteinExistence type="inferred from homology"/>
<dbReference type="PIRSF" id="PIRSF016565">
    <property type="entry name" value="PucC"/>
    <property type="match status" value="1"/>
</dbReference>
<dbReference type="InterPro" id="IPR004896">
    <property type="entry name" value="PucC-rel"/>
</dbReference>
<feature type="transmembrane region" description="Helical" evidence="6">
    <location>
        <begin position="80"/>
        <end position="106"/>
    </location>
</feature>
<feature type="transmembrane region" description="Helical" evidence="6">
    <location>
        <begin position="293"/>
        <end position="312"/>
    </location>
</feature>
<feature type="transmembrane region" description="Helical" evidence="6">
    <location>
        <begin position="118"/>
        <end position="143"/>
    </location>
</feature>
<feature type="transmembrane region" description="Helical" evidence="6">
    <location>
        <begin position="389"/>
        <end position="410"/>
    </location>
</feature>
<feature type="transmembrane region" description="Helical" evidence="6">
    <location>
        <begin position="39"/>
        <end position="59"/>
    </location>
</feature>
<reference evidence="8" key="1">
    <citation type="submission" date="2018-03" db="EMBL/GenBank/DDBJ databases">
        <title>Ecological and genomic features of two cosmopolitan and abundant freshwater picocyanobacteria.</title>
        <authorList>
            <person name="Cabello-Yeves P.J."/>
            <person name="Picazo A."/>
            <person name="Camacho A."/>
            <person name="Callieri C."/>
            <person name="Rosselli R."/>
            <person name="Roda-Garcia J."/>
            <person name="Coutinho F.H."/>
            <person name="Rodriguez-Valera F."/>
        </authorList>
    </citation>
    <scope>NUCLEOTIDE SEQUENCE [LARGE SCALE GENOMIC DNA]</scope>
    <source>
        <strain evidence="8">Tous</strain>
    </source>
</reference>
<evidence type="ECO:0000256" key="4">
    <source>
        <dbReference type="ARBA" id="ARBA00022989"/>
    </source>
</evidence>
<dbReference type="SUPFAM" id="SSF103473">
    <property type="entry name" value="MFS general substrate transporter"/>
    <property type="match status" value="1"/>
</dbReference>
<organism evidence="7 8">
    <name type="scientific">Synechococcus lacustris str. Tous</name>
    <dbReference type="NCBI Taxonomy" id="1910958"/>
    <lineage>
        <taxon>Bacteria</taxon>
        <taxon>Bacillati</taxon>
        <taxon>Cyanobacteriota</taxon>
        <taxon>Cyanophyceae</taxon>
        <taxon>Synechococcales</taxon>
        <taxon>Synechococcaceae</taxon>
        <taxon>Synechococcus</taxon>
    </lineage>
</organism>
<dbReference type="CDD" id="cd06176">
    <property type="entry name" value="MFS_BCD_PucC-like"/>
    <property type="match status" value="1"/>
</dbReference>
<feature type="transmembrane region" description="Helical" evidence="6">
    <location>
        <begin position="416"/>
        <end position="438"/>
    </location>
</feature>